<dbReference type="EMBL" id="BTSY01000003">
    <property type="protein sequence ID" value="GMT21092.1"/>
    <property type="molecule type" value="Genomic_DNA"/>
</dbReference>
<dbReference type="Proteomes" id="UP001432322">
    <property type="component" value="Unassembled WGS sequence"/>
</dbReference>
<feature type="non-terminal residue" evidence="1">
    <location>
        <position position="67"/>
    </location>
</feature>
<organism evidence="1 3">
    <name type="scientific">Pristionchus fissidentatus</name>
    <dbReference type="NCBI Taxonomy" id="1538716"/>
    <lineage>
        <taxon>Eukaryota</taxon>
        <taxon>Metazoa</taxon>
        <taxon>Ecdysozoa</taxon>
        <taxon>Nematoda</taxon>
        <taxon>Chromadorea</taxon>
        <taxon>Rhabditida</taxon>
        <taxon>Rhabditina</taxon>
        <taxon>Diplogasteromorpha</taxon>
        <taxon>Diplogasteroidea</taxon>
        <taxon>Neodiplogasteridae</taxon>
        <taxon>Pristionchus</taxon>
    </lineage>
</organism>
<dbReference type="EMBL" id="BTSY01000003">
    <property type="protein sequence ID" value="GMT21091.1"/>
    <property type="molecule type" value="Genomic_DNA"/>
</dbReference>
<reference evidence="1" key="1">
    <citation type="submission" date="2023-10" db="EMBL/GenBank/DDBJ databases">
        <title>Genome assembly of Pristionchus species.</title>
        <authorList>
            <person name="Yoshida K."/>
            <person name="Sommer R.J."/>
        </authorList>
    </citation>
    <scope>NUCLEOTIDE SEQUENCE</scope>
    <source>
        <strain evidence="1">RS5133</strain>
    </source>
</reference>
<sequence>MLFVRKENYPAIPELSFGISFVIDDRIYLFNFEEDTLHSMDTEHFAIAEIPIIDNEDFRTDTIDDEP</sequence>
<comment type="caution">
    <text evidence="1">The sequence shown here is derived from an EMBL/GenBank/DDBJ whole genome shotgun (WGS) entry which is preliminary data.</text>
</comment>
<dbReference type="AlphaFoldDB" id="A0AAV5VNB1"/>
<name>A0AAV5VNB1_9BILA</name>
<evidence type="ECO:0000313" key="2">
    <source>
        <dbReference type="EMBL" id="GMT21092.1"/>
    </source>
</evidence>
<keyword evidence="3" id="KW-1185">Reference proteome</keyword>
<proteinExistence type="predicted"/>
<evidence type="ECO:0000313" key="3">
    <source>
        <dbReference type="Proteomes" id="UP001432322"/>
    </source>
</evidence>
<evidence type="ECO:0000313" key="1">
    <source>
        <dbReference type="EMBL" id="GMT21091.1"/>
    </source>
</evidence>
<gene>
    <name evidence="1" type="ORF">PFISCL1PPCAC_12388</name>
    <name evidence="2" type="ORF">PFISCL1PPCAC_12389</name>
</gene>
<accession>A0AAV5VNB1</accession>
<protein>
    <submittedName>
        <fullName evidence="1">Uncharacterized protein</fullName>
    </submittedName>
</protein>